<evidence type="ECO:0000313" key="2">
    <source>
        <dbReference type="Proteomes" id="UP000091857"/>
    </source>
</evidence>
<dbReference type="Proteomes" id="UP000091857">
    <property type="component" value="Chromosome 9"/>
</dbReference>
<protein>
    <submittedName>
        <fullName evidence="1">Uncharacterized protein</fullName>
    </submittedName>
</protein>
<comment type="caution">
    <text evidence="1">The sequence shown here is derived from an EMBL/GenBank/DDBJ whole genome shotgun (WGS) entry which is preliminary data.</text>
</comment>
<keyword evidence="2" id="KW-1185">Reference proteome</keyword>
<organism evidence="1 2">
    <name type="scientific">Manihot esculenta</name>
    <name type="common">Cassava</name>
    <name type="synonym">Jatropha manihot</name>
    <dbReference type="NCBI Taxonomy" id="3983"/>
    <lineage>
        <taxon>Eukaryota</taxon>
        <taxon>Viridiplantae</taxon>
        <taxon>Streptophyta</taxon>
        <taxon>Embryophyta</taxon>
        <taxon>Tracheophyta</taxon>
        <taxon>Spermatophyta</taxon>
        <taxon>Magnoliopsida</taxon>
        <taxon>eudicotyledons</taxon>
        <taxon>Gunneridae</taxon>
        <taxon>Pentapetalae</taxon>
        <taxon>rosids</taxon>
        <taxon>fabids</taxon>
        <taxon>Malpighiales</taxon>
        <taxon>Euphorbiaceae</taxon>
        <taxon>Crotonoideae</taxon>
        <taxon>Manihoteae</taxon>
        <taxon>Manihot</taxon>
    </lineage>
</organism>
<accession>A0ACB7H6Q6</accession>
<sequence>MKTEMDTHTPLTLEERLKKIENAIARKKLLADGQCVPSFTTAENMEIYDCVFKLCNRKRTHYSEQIYEKYLNYLEERIMEKVIPRLLGKHGTALLKEVAHSWSEFKAFADSIYKFFEYLDRFYVPRRGLLLLADAPKHYYGRQVCESLYGKCQEAIINLIAEDREGKNIDRNLLNTVLGLFIALGGNGTTNYYEKFEQIMLAETAAYYCELSMQWWFWHDSLSSYLRKVDWCLVQEEARAEAYPCETTKAKVLEVMKYILLERNAKRWAGRQKANGVAAEDQELLSKYACLSLDMDSSASVSRATDL</sequence>
<proteinExistence type="predicted"/>
<evidence type="ECO:0000313" key="1">
    <source>
        <dbReference type="EMBL" id="KAG8648277.1"/>
    </source>
</evidence>
<name>A0ACB7H6Q6_MANES</name>
<reference evidence="2" key="1">
    <citation type="journal article" date="2016" name="Nat. Biotechnol.">
        <title>Sequencing wild and cultivated cassava and related species reveals extensive interspecific hybridization and genetic diversity.</title>
        <authorList>
            <person name="Bredeson J.V."/>
            <person name="Lyons J.B."/>
            <person name="Prochnik S.E."/>
            <person name="Wu G.A."/>
            <person name="Ha C.M."/>
            <person name="Edsinger-Gonzales E."/>
            <person name="Grimwood J."/>
            <person name="Schmutz J."/>
            <person name="Rabbi I.Y."/>
            <person name="Egesi C."/>
            <person name="Nauluvula P."/>
            <person name="Lebot V."/>
            <person name="Ndunguru J."/>
            <person name="Mkamilo G."/>
            <person name="Bart R.S."/>
            <person name="Setter T.L."/>
            <person name="Gleadow R.M."/>
            <person name="Kulakow P."/>
            <person name="Ferguson M.E."/>
            <person name="Rounsley S."/>
            <person name="Rokhsar D.S."/>
        </authorList>
    </citation>
    <scope>NUCLEOTIDE SEQUENCE [LARGE SCALE GENOMIC DNA]</scope>
    <source>
        <strain evidence="2">cv. AM560-2</strain>
    </source>
</reference>
<dbReference type="EMBL" id="CM004395">
    <property type="protein sequence ID" value="KAG8648277.1"/>
    <property type="molecule type" value="Genomic_DNA"/>
</dbReference>
<gene>
    <name evidence="1" type="ORF">MANES_09G168500v8</name>
</gene>